<organism evidence="4 5">
    <name type="scientific">Diaporthe australafricana</name>
    <dbReference type="NCBI Taxonomy" id="127596"/>
    <lineage>
        <taxon>Eukaryota</taxon>
        <taxon>Fungi</taxon>
        <taxon>Dikarya</taxon>
        <taxon>Ascomycota</taxon>
        <taxon>Pezizomycotina</taxon>
        <taxon>Sordariomycetes</taxon>
        <taxon>Sordariomycetidae</taxon>
        <taxon>Diaporthales</taxon>
        <taxon>Diaporthaceae</taxon>
        <taxon>Diaporthe</taxon>
    </lineage>
</organism>
<proteinExistence type="predicted"/>
<feature type="region of interest" description="Disordered" evidence="3">
    <location>
        <begin position="1"/>
        <end position="85"/>
    </location>
</feature>
<evidence type="ECO:0000256" key="2">
    <source>
        <dbReference type="ARBA" id="ARBA00022833"/>
    </source>
</evidence>
<dbReference type="PANTHER" id="PTHR10122">
    <property type="entry name" value="CYTOCHROME C OXIDASE SUBUNIT 5B, MITOCHONDRIAL"/>
    <property type="match status" value="1"/>
</dbReference>
<gene>
    <name evidence="4" type="primary">COX4</name>
    <name evidence="4" type="ORF">Daus18300_008911</name>
</gene>
<keyword evidence="1" id="KW-0479">Metal-binding</keyword>
<comment type="caution">
    <text evidence="4">The sequence shown here is derived from an EMBL/GenBank/DDBJ whole genome shotgun (WGS) entry which is preliminary data.</text>
</comment>
<reference evidence="4 5" key="1">
    <citation type="journal article" date="2024" name="IMA Fungus">
        <title>IMA Genome - F19 : A genome assembly and annotation guide to empower mycologists, including annotated draft genome sequences of Ceratocystis pirilliformis, Diaporthe australafricana, Fusarium ophioides, Paecilomyces lecythidis, and Sporothrix stenoceras.</title>
        <authorList>
            <person name="Aylward J."/>
            <person name="Wilson A.M."/>
            <person name="Visagie C.M."/>
            <person name="Spraker J."/>
            <person name="Barnes I."/>
            <person name="Buitendag C."/>
            <person name="Ceriani C."/>
            <person name="Del Mar Angel L."/>
            <person name="du Plessis D."/>
            <person name="Fuchs T."/>
            <person name="Gasser K."/>
            <person name="Kramer D."/>
            <person name="Li W."/>
            <person name="Munsamy K."/>
            <person name="Piso A."/>
            <person name="Price J.L."/>
            <person name="Sonnekus B."/>
            <person name="Thomas C."/>
            <person name="van der Nest A."/>
            <person name="van Dijk A."/>
            <person name="van Heerden A."/>
            <person name="van Vuuren N."/>
            <person name="Yilmaz N."/>
            <person name="Duong T.A."/>
            <person name="van der Merwe N.A."/>
            <person name="Wingfield M.J."/>
            <person name="Wingfield B.D."/>
        </authorList>
    </citation>
    <scope>NUCLEOTIDE SEQUENCE [LARGE SCALE GENOMIC DNA]</scope>
    <source>
        <strain evidence="4 5">CMW 18300</strain>
    </source>
</reference>
<dbReference type="InterPro" id="IPR002124">
    <property type="entry name" value="Cyt_c_oxidase_su5b"/>
</dbReference>
<dbReference type="InterPro" id="IPR036972">
    <property type="entry name" value="Cyt_c_oxidase_su5b_sf"/>
</dbReference>
<feature type="compositionally biased region" description="Polar residues" evidence="3">
    <location>
        <begin position="245"/>
        <end position="269"/>
    </location>
</feature>
<sequence>MPSTSLDSCWVDDYPGPNSTEGSSSQDNQCGPRFEEIDATDEMKSYSRNASYKSLDKPRQTKQDDHVVDGDENMGSGSGRGSDQLNNRAILPELIDLTLAQHRMILSLREVNKEALGALQIISARLDLVEEELSLMRSSLADQTESSLFSGVRSFEDTERDTSDDYVPTFDLTDIGATLAAGPGPGLGSEFGCSRYLASESSLSSRSSKQRRRSPRPEREEHVKRTRISYDGLGGQDPKKPPSTYIFSSSTHARQSPTTTTTDRGSTSKVIKLDFSREPSADAEPGPNVLPQSSWLGKLCGTMLPVQTGSRPSDHSCRNPSPPSLDETSTKPLQPPPPPARRGPLHSTHLAHPVDRSTVMFLQRSAVAVARRAAVAPALRRTFATSMIRQNAPNNTPAKSEKSSKTLSDVKTIDDLVGPGAKPGTVPTDLEQSTGIERLEILGKMEGVDIFDMKPLDASRKGTLKEPILVRSAGEEQFAGCTGYPVDSHGVIWLTITRDRPIERCPECGSVYKMEYLGAQDHHDHGHGHDHHGYEDPKNFSDFVKPEYY</sequence>
<feature type="compositionally biased region" description="Basic and acidic residues" evidence="3">
    <location>
        <begin position="33"/>
        <end position="45"/>
    </location>
</feature>
<evidence type="ECO:0000313" key="5">
    <source>
        <dbReference type="Proteomes" id="UP001583177"/>
    </source>
</evidence>
<dbReference type="Pfam" id="PF01215">
    <property type="entry name" value="COX5B"/>
    <property type="match status" value="1"/>
</dbReference>
<evidence type="ECO:0000256" key="1">
    <source>
        <dbReference type="ARBA" id="ARBA00022723"/>
    </source>
</evidence>
<dbReference type="Gene3D" id="2.60.11.10">
    <property type="entry name" value="Cytochrome c oxidase, subunit Vb"/>
    <property type="match status" value="1"/>
</dbReference>
<evidence type="ECO:0000256" key="3">
    <source>
        <dbReference type="SAM" id="MobiDB-lite"/>
    </source>
</evidence>
<feature type="region of interest" description="Disordered" evidence="3">
    <location>
        <begin position="303"/>
        <end position="352"/>
    </location>
</feature>
<protein>
    <submittedName>
        <fullName evidence="4">Cytochrome c oxidase subunit 4</fullName>
    </submittedName>
</protein>
<keyword evidence="5" id="KW-1185">Reference proteome</keyword>
<dbReference type="PANTHER" id="PTHR10122:SF0">
    <property type="entry name" value="CYTOCHROME C OXIDASE SUBUNIT 5B, ISOFORM A-RELATED"/>
    <property type="match status" value="1"/>
</dbReference>
<name>A0ABR3WGJ8_9PEZI</name>
<feature type="compositionally biased region" description="Basic and acidic residues" evidence="3">
    <location>
        <begin position="54"/>
        <end position="69"/>
    </location>
</feature>
<dbReference type="CDD" id="cd00924">
    <property type="entry name" value="Cyt_c_Oxidase_Vb"/>
    <property type="match status" value="1"/>
</dbReference>
<feature type="region of interest" description="Disordered" evidence="3">
    <location>
        <begin position="202"/>
        <end position="269"/>
    </location>
</feature>
<evidence type="ECO:0000313" key="4">
    <source>
        <dbReference type="EMBL" id="KAL1861380.1"/>
    </source>
</evidence>
<accession>A0ABR3WGJ8</accession>
<feature type="compositionally biased region" description="Polar residues" evidence="3">
    <location>
        <begin position="17"/>
        <end position="29"/>
    </location>
</feature>
<dbReference type="EMBL" id="JAWRVE010000087">
    <property type="protein sequence ID" value="KAL1861380.1"/>
    <property type="molecule type" value="Genomic_DNA"/>
</dbReference>
<dbReference type="Proteomes" id="UP001583177">
    <property type="component" value="Unassembled WGS sequence"/>
</dbReference>
<feature type="compositionally biased region" description="Polar residues" evidence="3">
    <location>
        <begin position="387"/>
        <end position="398"/>
    </location>
</feature>
<dbReference type="SUPFAM" id="SSF57802">
    <property type="entry name" value="Rubredoxin-like"/>
    <property type="match status" value="1"/>
</dbReference>
<dbReference type="PROSITE" id="PS51359">
    <property type="entry name" value="COX5B_2"/>
    <property type="match status" value="1"/>
</dbReference>
<keyword evidence="2" id="KW-0862">Zinc</keyword>
<feature type="region of interest" description="Disordered" evidence="3">
    <location>
        <begin position="387"/>
        <end position="407"/>
    </location>
</feature>